<feature type="compositionally biased region" description="Polar residues" evidence="2">
    <location>
        <begin position="54"/>
        <end position="67"/>
    </location>
</feature>
<evidence type="ECO:0000313" key="5">
    <source>
        <dbReference type="Proteomes" id="UP000054279"/>
    </source>
</evidence>
<comment type="cofactor">
    <cofactor evidence="1">
        <name>Mg(2+)</name>
        <dbReference type="ChEBI" id="CHEBI:18420"/>
    </cofactor>
</comment>
<feature type="compositionally biased region" description="Basic residues" evidence="2">
    <location>
        <begin position="688"/>
        <end position="703"/>
    </location>
</feature>
<keyword evidence="1" id="KW-0378">Hydrolase</keyword>
<dbReference type="AlphaFoldDB" id="A0A0C9TUP4"/>
<dbReference type="SUPFAM" id="SSF81606">
    <property type="entry name" value="PP2C-like"/>
    <property type="match status" value="1"/>
</dbReference>
<dbReference type="PANTHER" id="PTHR12320:SF84">
    <property type="entry name" value="PROTEIN PHOSPHATASE"/>
    <property type="match status" value="1"/>
</dbReference>
<comment type="similarity">
    <text evidence="1">Belongs to the PP2C family.</text>
</comment>
<dbReference type="Gene3D" id="3.60.40.10">
    <property type="entry name" value="PPM-type phosphatase domain"/>
    <property type="match status" value="1"/>
</dbReference>
<gene>
    <name evidence="4" type="ORF">M422DRAFT_273463</name>
</gene>
<dbReference type="PROSITE" id="PS51746">
    <property type="entry name" value="PPM_2"/>
    <property type="match status" value="1"/>
</dbReference>
<dbReference type="HOGENOM" id="CLU_023812_0_0_1"/>
<feature type="region of interest" description="Disordered" evidence="2">
    <location>
        <begin position="688"/>
        <end position="713"/>
    </location>
</feature>
<accession>A0A0C9TUP4</accession>
<keyword evidence="5" id="KW-1185">Reference proteome</keyword>
<keyword evidence="1" id="KW-0464">Manganese</keyword>
<evidence type="ECO:0000256" key="1">
    <source>
        <dbReference type="RuleBase" id="RU366020"/>
    </source>
</evidence>
<dbReference type="Proteomes" id="UP000054279">
    <property type="component" value="Unassembled WGS sequence"/>
</dbReference>
<keyword evidence="1" id="KW-0904">Protein phosphatase</keyword>
<dbReference type="GO" id="GO:0004722">
    <property type="term" value="F:protein serine/threonine phosphatase activity"/>
    <property type="evidence" value="ECO:0007669"/>
    <property type="project" value="UniProtKB-EC"/>
</dbReference>
<sequence>MSSSTVSKRLCAVIPRQTRALSLYSHHSSGGPTLSPDYAPSPVVRPSPPNPSSTARQSVGPISTSTHTGANGNAGSGNANSGGPTPGPSTPTAQHTPQSSQNPPPAPLQLALTPLAGRGQSANASSTRDTQSLALFPSISFFPSSFPFLNPSGLYQPPEPAKRSRLTYHLSTGAYGIPKRRAHTVAQPPQSLHPDLNLAVQVGEDAYFLRGDAMGVADGVGGWSKVCKSPGEANSALFAKSLMHWCSYELALSSQSAPPPIHIPSIPVRPDPPVSSPQLHPSPHPLDILQRSYDRCLASFSSAGISGGSSTALIATLHAETLRIAHLGDCAICVIRADKLVYRSEEMQHAFNYPLQLGPKSPTLPRDARVVEVPVQEGDILVVCSDGMTDNLWDEDVLDEVAKFTRGGKDGGSGGKRAYENKWLPGMLSQALCSRAKSVSESRGCSTTSKSASTSIPRSQGVSSPILSAAAASASAHPETQAEEDAEQYRDEVPFARKAREEGIKFVGGKCDGVFHLHFPYCVEIEADFCVGCRYLGVGSDYIAVFGAGADGVLRCLSLPSLVLSSSCSSTLIHIAPYHLTFGCLILFRHTTYTPPHSPPVIQYSDWTGRDLDWPAPKSDADADANQSWSWTHVRYPTPDSALPHLHRLIPPSPSHPQLNRIPLILARPLPVHRSPTHLHHNLRHHPIQCRHHHHSSRLRKPNPKTADLANEA</sequence>
<evidence type="ECO:0000259" key="3">
    <source>
        <dbReference type="PROSITE" id="PS51746"/>
    </source>
</evidence>
<evidence type="ECO:0000313" key="4">
    <source>
        <dbReference type="EMBL" id="KIJ25559.1"/>
    </source>
</evidence>
<name>A0A0C9TUP4_SPHS4</name>
<comment type="catalytic activity">
    <reaction evidence="1">
        <text>O-phospho-L-threonyl-[protein] + H2O = L-threonyl-[protein] + phosphate</text>
        <dbReference type="Rhea" id="RHEA:47004"/>
        <dbReference type="Rhea" id="RHEA-COMP:11060"/>
        <dbReference type="Rhea" id="RHEA-COMP:11605"/>
        <dbReference type="ChEBI" id="CHEBI:15377"/>
        <dbReference type="ChEBI" id="CHEBI:30013"/>
        <dbReference type="ChEBI" id="CHEBI:43474"/>
        <dbReference type="ChEBI" id="CHEBI:61977"/>
        <dbReference type="EC" id="3.1.3.16"/>
    </reaction>
</comment>
<protein>
    <recommendedName>
        <fullName evidence="1">Protein phosphatase</fullName>
        <ecNumber evidence="1">3.1.3.16</ecNumber>
    </recommendedName>
</protein>
<comment type="cofactor">
    <cofactor evidence="1">
        <name>Mn(2+)</name>
        <dbReference type="ChEBI" id="CHEBI:29035"/>
    </cofactor>
</comment>
<dbReference type="InterPro" id="IPR036457">
    <property type="entry name" value="PPM-type-like_dom_sf"/>
</dbReference>
<feature type="region of interest" description="Disordered" evidence="2">
    <location>
        <begin position="24"/>
        <end position="111"/>
    </location>
</feature>
<dbReference type="Pfam" id="PF07228">
    <property type="entry name" value="SpoIIE"/>
    <property type="match status" value="1"/>
</dbReference>
<feature type="domain" description="PPM-type phosphatase" evidence="3">
    <location>
        <begin position="190"/>
        <end position="458"/>
    </location>
</feature>
<reference evidence="4 5" key="1">
    <citation type="submission" date="2014-06" db="EMBL/GenBank/DDBJ databases">
        <title>Evolutionary Origins and Diversification of the Mycorrhizal Mutualists.</title>
        <authorList>
            <consortium name="DOE Joint Genome Institute"/>
            <consortium name="Mycorrhizal Genomics Consortium"/>
            <person name="Kohler A."/>
            <person name="Kuo A."/>
            <person name="Nagy L.G."/>
            <person name="Floudas D."/>
            <person name="Copeland A."/>
            <person name="Barry K.W."/>
            <person name="Cichocki N."/>
            <person name="Veneault-Fourrey C."/>
            <person name="LaButti K."/>
            <person name="Lindquist E.A."/>
            <person name="Lipzen A."/>
            <person name="Lundell T."/>
            <person name="Morin E."/>
            <person name="Murat C."/>
            <person name="Riley R."/>
            <person name="Ohm R."/>
            <person name="Sun H."/>
            <person name="Tunlid A."/>
            <person name="Henrissat B."/>
            <person name="Grigoriev I.V."/>
            <person name="Hibbett D.S."/>
            <person name="Martin F."/>
        </authorList>
    </citation>
    <scope>NUCLEOTIDE SEQUENCE [LARGE SCALE GENOMIC DNA]</scope>
    <source>
        <strain evidence="4 5">SS14</strain>
    </source>
</reference>
<dbReference type="InterPro" id="IPR001932">
    <property type="entry name" value="PPM-type_phosphatase-like_dom"/>
</dbReference>
<evidence type="ECO:0000256" key="2">
    <source>
        <dbReference type="SAM" id="MobiDB-lite"/>
    </source>
</evidence>
<organism evidence="4 5">
    <name type="scientific">Sphaerobolus stellatus (strain SS14)</name>
    <dbReference type="NCBI Taxonomy" id="990650"/>
    <lineage>
        <taxon>Eukaryota</taxon>
        <taxon>Fungi</taxon>
        <taxon>Dikarya</taxon>
        <taxon>Basidiomycota</taxon>
        <taxon>Agaricomycotina</taxon>
        <taxon>Agaricomycetes</taxon>
        <taxon>Phallomycetidae</taxon>
        <taxon>Geastrales</taxon>
        <taxon>Sphaerobolaceae</taxon>
        <taxon>Sphaerobolus</taxon>
    </lineage>
</organism>
<feature type="compositionally biased region" description="Low complexity" evidence="2">
    <location>
        <begin position="90"/>
        <end position="101"/>
    </location>
</feature>
<dbReference type="InterPro" id="IPR039123">
    <property type="entry name" value="PPTC7"/>
</dbReference>
<dbReference type="PANTHER" id="PTHR12320">
    <property type="entry name" value="PROTEIN PHOSPHATASE 2C"/>
    <property type="match status" value="1"/>
</dbReference>
<dbReference type="EMBL" id="KN837408">
    <property type="protein sequence ID" value="KIJ25559.1"/>
    <property type="molecule type" value="Genomic_DNA"/>
</dbReference>
<dbReference type="OrthoDB" id="60843at2759"/>
<proteinExistence type="inferred from homology"/>
<comment type="catalytic activity">
    <reaction evidence="1">
        <text>O-phospho-L-seryl-[protein] + H2O = L-seryl-[protein] + phosphate</text>
        <dbReference type="Rhea" id="RHEA:20629"/>
        <dbReference type="Rhea" id="RHEA-COMP:9863"/>
        <dbReference type="Rhea" id="RHEA-COMP:11604"/>
        <dbReference type="ChEBI" id="CHEBI:15377"/>
        <dbReference type="ChEBI" id="CHEBI:29999"/>
        <dbReference type="ChEBI" id="CHEBI:43474"/>
        <dbReference type="ChEBI" id="CHEBI:83421"/>
        <dbReference type="EC" id="3.1.3.16"/>
    </reaction>
</comment>
<feature type="compositionally biased region" description="Low complexity" evidence="2">
    <location>
        <begin position="68"/>
        <end position="83"/>
    </location>
</feature>
<keyword evidence="1" id="KW-0460">Magnesium</keyword>
<dbReference type="GO" id="GO:0046872">
    <property type="term" value="F:metal ion binding"/>
    <property type="evidence" value="ECO:0007669"/>
    <property type="project" value="UniProtKB-UniRule"/>
</dbReference>
<dbReference type="EC" id="3.1.3.16" evidence="1"/>
<keyword evidence="1" id="KW-0479">Metal-binding</keyword>